<keyword evidence="10 13" id="KW-0521">NADP</keyword>
<feature type="binding site" evidence="15">
    <location>
        <position position="207"/>
    </location>
    <ligand>
        <name>substrate</name>
    </ligand>
</feature>
<evidence type="ECO:0000256" key="8">
    <source>
        <dbReference type="ARBA" id="ARBA00022801"/>
    </source>
</evidence>
<dbReference type="CDD" id="cd01284">
    <property type="entry name" value="Riboflavin_deaminase-reductase"/>
    <property type="match status" value="1"/>
</dbReference>
<dbReference type="InterPro" id="IPR002734">
    <property type="entry name" value="RibDG_C"/>
</dbReference>
<evidence type="ECO:0000256" key="14">
    <source>
        <dbReference type="PIRSR" id="PIRSR006769-1"/>
    </source>
</evidence>
<feature type="binding site" evidence="16">
    <location>
        <position position="78"/>
    </location>
    <ligand>
        <name>Zn(2+)</name>
        <dbReference type="ChEBI" id="CHEBI:29105"/>
        <note>catalytic</note>
    </ligand>
</feature>
<dbReference type="Proteomes" id="UP000584824">
    <property type="component" value="Unassembled WGS sequence"/>
</dbReference>
<feature type="binding site" evidence="15">
    <location>
        <position position="157"/>
    </location>
    <ligand>
        <name>NADP(+)</name>
        <dbReference type="ChEBI" id="CHEBI:58349"/>
    </ligand>
</feature>
<dbReference type="PROSITE" id="PS00903">
    <property type="entry name" value="CYT_DCMP_DEAMINASES_1"/>
    <property type="match status" value="1"/>
</dbReference>
<comment type="caution">
    <text evidence="18">The sequence shown here is derived from an EMBL/GenBank/DDBJ whole genome shotgun (WGS) entry which is preliminary data.</text>
</comment>
<dbReference type="Pfam" id="PF00383">
    <property type="entry name" value="dCMP_cyt_deam_1"/>
    <property type="match status" value="1"/>
</dbReference>
<dbReference type="InterPro" id="IPR016193">
    <property type="entry name" value="Cytidine_deaminase-like"/>
</dbReference>
<evidence type="ECO:0000256" key="12">
    <source>
        <dbReference type="ARBA" id="ARBA00023268"/>
    </source>
</evidence>
<name>A0A7W6K052_9HYPH</name>
<gene>
    <name evidence="18" type="ORF">GGQ66_001288</name>
</gene>
<dbReference type="EMBL" id="JACIDU010000004">
    <property type="protein sequence ID" value="MBB4102745.1"/>
    <property type="molecule type" value="Genomic_DNA"/>
</dbReference>
<evidence type="ECO:0000256" key="9">
    <source>
        <dbReference type="ARBA" id="ARBA00022833"/>
    </source>
</evidence>
<evidence type="ECO:0000259" key="17">
    <source>
        <dbReference type="PROSITE" id="PS51747"/>
    </source>
</evidence>
<dbReference type="AlphaFoldDB" id="A0A7W6K052"/>
<keyword evidence="7 13" id="KW-0479">Metal-binding</keyword>
<dbReference type="SUPFAM" id="SSF53597">
    <property type="entry name" value="Dihydrofolate reductase-like"/>
    <property type="match status" value="1"/>
</dbReference>
<keyword evidence="8 13" id="KW-0378">Hydrolase</keyword>
<dbReference type="PANTHER" id="PTHR38011:SF7">
    <property type="entry name" value="2,5-DIAMINO-6-RIBOSYLAMINO-4(3H)-PYRIMIDINONE 5'-PHOSPHATE REDUCTASE"/>
    <property type="match status" value="1"/>
</dbReference>
<dbReference type="FunFam" id="3.40.140.10:FF:000025">
    <property type="entry name" value="Riboflavin biosynthesis protein RibD"/>
    <property type="match status" value="1"/>
</dbReference>
<comment type="catalytic activity">
    <reaction evidence="13">
        <text>5-amino-6-(5-phospho-D-ribitylamino)uracil + NADP(+) = 5-amino-6-(5-phospho-D-ribosylamino)uracil + NADPH + H(+)</text>
        <dbReference type="Rhea" id="RHEA:17845"/>
        <dbReference type="ChEBI" id="CHEBI:15378"/>
        <dbReference type="ChEBI" id="CHEBI:57783"/>
        <dbReference type="ChEBI" id="CHEBI:58349"/>
        <dbReference type="ChEBI" id="CHEBI:58421"/>
        <dbReference type="ChEBI" id="CHEBI:58453"/>
        <dbReference type="EC" id="1.1.1.193"/>
    </reaction>
</comment>
<feature type="binding site" evidence="15">
    <location>
        <position position="187"/>
    </location>
    <ligand>
        <name>substrate</name>
    </ligand>
</feature>
<keyword evidence="6 13" id="KW-0686">Riboflavin biosynthesis</keyword>
<feature type="binding site" evidence="15">
    <location>
        <position position="199"/>
    </location>
    <ligand>
        <name>NADP(+)</name>
        <dbReference type="ChEBI" id="CHEBI:58349"/>
    </ligand>
</feature>
<evidence type="ECO:0000256" key="4">
    <source>
        <dbReference type="ARBA" id="ARBA00005259"/>
    </source>
</evidence>
<dbReference type="GO" id="GO:0009231">
    <property type="term" value="P:riboflavin biosynthetic process"/>
    <property type="evidence" value="ECO:0007669"/>
    <property type="project" value="UniProtKB-UniPathway"/>
</dbReference>
<comment type="cofactor">
    <cofactor evidence="13 16">
        <name>Zn(2+)</name>
        <dbReference type="ChEBI" id="CHEBI:29105"/>
    </cofactor>
    <text evidence="13 16">Binds 1 zinc ion.</text>
</comment>
<evidence type="ECO:0000256" key="15">
    <source>
        <dbReference type="PIRSR" id="PIRSR006769-2"/>
    </source>
</evidence>
<comment type="similarity">
    <text evidence="5 13">In the C-terminal section; belongs to the HTP reductase family.</text>
</comment>
<dbReference type="NCBIfam" id="TIGR00326">
    <property type="entry name" value="eubact_ribD"/>
    <property type="match status" value="1"/>
</dbReference>
<comment type="function">
    <text evidence="1 13">Converts 2,5-diamino-6-(ribosylamino)-4(3h)-pyrimidinone 5'-phosphate into 5-amino-6-(ribosylamino)-2,4(1h,3h)-pyrimidinedione 5'-phosphate.</text>
</comment>
<dbReference type="RefSeq" id="WP_183790627.1">
    <property type="nucleotide sequence ID" value="NZ_JACIDU010000004.1"/>
</dbReference>
<feature type="active site" description="Proton donor" evidence="14">
    <location>
        <position position="55"/>
    </location>
</feature>
<feature type="domain" description="CMP/dCMP-type deaminase" evidence="17">
    <location>
        <begin position="4"/>
        <end position="126"/>
    </location>
</feature>
<dbReference type="InterPro" id="IPR004794">
    <property type="entry name" value="Eubact_RibD"/>
</dbReference>
<dbReference type="InterPro" id="IPR050765">
    <property type="entry name" value="Riboflavin_Biosynth_HTPR"/>
</dbReference>
<dbReference type="EC" id="1.1.1.193" evidence="13"/>
<dbReference type="Gene3D" id="3.40.430.10">
    <property type="entry name" value="Dihydrofolate Reductase, subunit A"/>
    <property type="match status" value="1"/>
</dbReference>
<evidence type="ECO:0000256" key="2">
    <source>
        <dbReference type="ARBA" id="ARBA00004882"/>
    </source>
</evidence>
<keyword evidence="11 13" id="KW-0560">Oxidoreductase</keyword>
<feature type="binding site" evidence="16">
    <location>
        <position position="53"/>
    </location>
    <ligand>
        <name>Zn(2+)</name>
        <dbReference type="ChEBI" id="CHEBI:29105"/>
        <note>catalytic</note>
    </ligand>
</feature>
<feature type="binding site" evidence="15">
    <location>
        <position position="210"/>
    </location>
    <ligand>
        <name>substrate</name>
    </ligand>
</feature>
<accession>A0A7W6K052</accession>
<evidence type="ECO:0000256" key="7">
    <source>
        <dbReference type="ARBA" id="ARBA00022723"/>
    </source>
</evidence>
<feature type="binding site" evidence="15">
    <location>
        <begin position="297"/>
        <end position="303"/>
    </location>
    <ligand>
        <name>NADP(+)</name>
        <dbReference type="ChEBI" id="CHEBI:58349"/>
    </ligand>
</feature>
<keyword evidence="19" id="KW-1185">Reference proteome</keyword>
<feature type="binding site" evidence="15">
    <location>
        <position position="295"/>
    </location>
    <ligand>
        <name>substrate</name>
    </ligand>
</feature>
<dbReference type="PIRSF" id="PIRSF006769">
    <property type="entry name" value="RibD"/>
    <property type="match status" value="1"/>
</dbReference>
<dbReference type="InterPro" id="IPR002125">
    <property type="entry name" value="CMP_dCMP_dom"/>
</dbReference>
<dbReference type="EC" id="3.5.4.26" evidence="13"/>
<sequence>MTAAQDRLFMEEAIRISRRNKGQTASNPCVGCVIVRDGEIVGRGVTARLGRPHAEPQALADAGEKARGATAYVTLEPCSHFGKTPPCANALVAAGVARVVVALTDPDPRVSGRGLGILADAGIAVESGVMEEEARRMLAPYLTRQTKKRSHVILKLAVSADGMIGVKGGGQVAITGPEARAEVHRLRAESDAILVGIGTAIADNPELTVRLPGMEDRSPLRIVLDRDLRLPLTSRLVQTAKVVPVIAVGSRIHGVGYDERRAALEAAGVEVIETGSLPELLALLGERGINGLMVEGGAVVADAFLKAGLVDAIALYEGPGEIGAEGIASPLTRAHIGPEFRFLGESRFGPDRRFDYERID</sequence>
<evidence type="ECO:0000256" key="1">
    <source>
        <dbReference type="ARBA" id="ARBA00002151"/>
    </source>
</evidence>
<comment type="similarity">
    <text evidence="4 13">In the N-terminal section; belongs to the cytidine and deoxycytidylate deaminase family.</text>
</comment>
<comment type="pathway">
    <text evidence="3 13">Cofactor biosynthesis; riboflavin biosynthesis; 5-amino-6-(D-ribitylamino)uracil from GTP: step 3/4.</text>
</comment>
<dbReference type="GO" id="GO:0008270">
    <property type="term" value="F:zinc ion binding"/>
    <property type="evidence" value="ECO:0007669"/>
    <property type="project" value="InterPro"/>
</dbReference>
<keyword evidence="12" id="KW-0511">Multifunctional enzyme</keyword>
<evidence type="ECO:0000313" key="19">
    <source>
        <dbReference type="Proteomes" id="UP000584824"/>
    </source>
</evidence>
<proteinExistence type="inferred from homology"/>
<evidence type="ECO:0000256" key="11">
    <source>
        <dbReference type="ARBA" id="ARBA00023002"/>
    </source>
</evidence>
<evidence type="ECO:0000256" key="16">
    <source>
        <dbReference type="PIRSR" id="PIRSR006769-3"/>
    </source>
</evidence>
<dbReference type="GO" id="GO:0008703">
    <property type="term" value="F:5-amino-6-(5-phosphoribosylamino)uracil reductase activity"/>
    <property type="evidence" value="ECO:0007669"/>
    <property type="project" value="UniProtKB-EC"/>
</dbReference>
<dbReference type="UniPathway" id="UPA00275">
    <property type="reaction ID" value="UER00401"/>
</dbReference>
<dbReference type="Gene3D" id="3.40.140.10">
    <property type="entry name" value="Cytidine Deaminase, domain 2"/>
    <property type="match status" value="1"/>
</dbReference>
<evidence type="ECO:0000313" key="18">
    <source>
        <dbReference type="EMBL" id="MBB4102745.1"/>
    </source>
</evidence>
<comment type="pathway">
    <text evidence="2 13">Cofactor biosynthesis; riboflavin biosynthesis; 5-amino-6-(D-ribitylamino)uracil from GTP: step 2/4.</text>
</comment>
<evidence type="ECO:0000256" key="10">
    <source>
        <dbReference type="ARBA" id="ARBA00022857"/>
    </source>
</evidence>
<dbReference type="InterPro" id="IPR016192">
    <property type="entry name" value="APOBEC/CMP_deaminase_Zn-bd"/>
</dbReference>
<evidence type="ECO:0000256" key="3">
    <source>
        <dbReference type="ARBA" id="ARBA00004910"/>
    </source>
</evidence>
<evidence type="ECO:0000256" key="13">
    <source>
        <dbReference type="PIRNR" id="PIRNR006769"/>
    </source>
</evidence>
<reference evidence="18 19" key="1">
    <citation type="submission" date="2020-08" db="EMBL/GenBank/DDBJ databases">
        <title>Genomic Encyclopedia of Type Strains, Phase IV (KMG-IV): sequencing the most valuable type-strain genomes for metagenomic binning, comparative biology and taxonomic classification.</title>
        <authorList>
            <person name="Goeker M."/>
        </authorList>
    </citation>
    <scope>NUCLEOTIDE SEQUENCE [LARGE SCALE GENOMIC DNA]</scope>
    <source>
        <strain evidence="18 19">DSM 26385</strain>
    </source>
</reference>
<feature type="binding site" evidence="15">
    <location>
        <position position="203"/>
    </location>
    <ligand>
        <name>substrate</name>
    </ligand>
</feature>
<evidence type="ECO:0000256" key="5">
    <source>
        <dbReference type="ARBA" id="ARBA00007417"/>
    </source>
</evidence>
<feature type="binding site" evidence="16">
    <location>
        <position position="87"/>
    </location>
    <ligand>
        <name>Zn(2+)</name>
        <dbReference type="ChEBI" id="CHEBI:29105"/>
        <note>catalytic</note>
    </ligand>
</feature>
<organism evidence="18 19">
    <name type="scientific">Allorhizobium borbori</name>
    <dbReference type="NCBI Taxonomy" id="485907"/>
    <lineage>
        <taxon>Bacteria</taxon>
        <taxon>Pseudomonadati</taxon>
        <taxon>Pseudomonadota</taxon>
        <taxon>Alphaproteobacteria</taxon>
        <taxon>Hyphomicrobiales</taxon>
        <taxon>Rhizobiaceae</taxon>
        <taxon>Rhizobium/Agrobacterium group</taxon>
        <taxon>Allorhizobium</taxon>
    </lineage>
</organism>
<dbReference type="InterPro" id="IPR024072">
    <property type="entry name" value="DHFR-like_dom_sf"/>
</dbReference>
<dbReference type="PROSITE" id="PS51747">
    <property type="entry name" value="CYT_DCMP_DEAMINASES_2"/>
    <property type="match status" value="1"/>
</dbReference>
<dbReference type="GO" id="GO:0008835">
    <property type="term" value="F:diaminohydroxyphosphoribosylaminopyrimidine deaminase activity"/>
    <property type="evidence" value="ECO:0007669"/>
    <property type="project" value="UniProtKB-EC"/>
</dbReference>
<evidence type="ECO:0000256" key="6">
    <source>
        <dbReference type="ARBA" id="ARBA00022619"/>
    </source>
</evidence>
<dbReference type="SUPFAM" id="SSF53927">
    <property type="entry name" value="Cytidine deaminase-like"/>
    <property type="match status" value="1"/>
</dbReference>
<protein>
    <recommendedName>
        <fullName evidence="13">Riboflavin biosynthesis protein RibD</fullName>
    </recommendedName>
    <domain>
        <recommendedName>
            <fullName evidence="13">Diaminohydroxyphosphoribosylaminopyrimidine deaminase</fullName>
            <shortName evidence="13">DRAP deaminase</shortName>
            <ecNumber evidence="13">3.5.4.26</ecNumber>
        </recommendedName>
        <alternativeName>
            <fullName evidence="13">Riboflavin-specific deaminase</fullName>
        </alternativeName>
    </domain>
    <domain>
        <recommendedName>
            <fullName evidence="13">5-amino-6-(5-phosphoribosylamino)uracil reductase</fullName>
            <ecNumber evidence="13">1.1.1.193</ecNumber>
        </recommendedName>
        <alternativeName>
            <fullName evidence="13">HTP reductase</fullName>
        </alternativeName>
    </domain>
</protein>
<dbReference type="PANTHER" id="PTHR38011">
    <property type="entry name" value="DIHYDROFOLATE REDUCTASE FAMILY PROTEIN (AFU_ORTHOLOGUE AFUA_8G06820)"/>
    <property type="match status" value="1"/>
</dbReference>
<keyword evidence="9 13" id="KW-0862">Zinc</keyword>
<comment type="catalytic activity">
    <reaction evidence="13">
        <text>2,5-diamino-6-hydroxy-4-(5-phosphoribosylamino)-pyrimidine + H2O + H(+) = 5-amino-6-(5-phospho-D-ribosylamino)uracil + NH4(+)</text>
        <dbReference type="Rhea" id="RHEA:21868"/>
        <dbReference type="ChEBI" id="CHEBI:15377"/>
        <dbReference type="ChEBI" id="CHEBI:15378"/>
        <dbReference type="ChEBI" id="CHEBI:28938"/>
        <dbReference type="ChEBI" id="CHEBI:58453"/>
        <dbReference type="ChEBI" id="CHEBI:58614"/>
        <dbReference type="EC" id="3.5.4.26"/>
    </reaction>
</comment>
<dbReference type="Pfam" id="PF01872">
    <property type="entry name" value="RibD_C"/>
    <property type="match status" value="1"/>
</dbReference>